<dbReference type="KEGG" id="meg:DKB62_02995"/>
<keyword evidence="2" id="KW-1185">Reference proteome</keyword>
<dbReference type="GO" id="GO:0005829">
    <property type="term" value="C:cytosol"/>
    <property type="evidence" value="ECO:0007669"/>
    <property type="project" value="TreeGrafter"/>
</dbReference>
<organism evidence="1 2">
    <name type="scientific">Megasphaera stantonii</name>
    <dbReference type="NCBI Taxonomy" id="2144175"/>
    <lineage>
        <taxon>Bacteria</taxon>
        <taxon>Bacillati</taxon>
        <taxon>Bacillota</taxon>
        <taxon>Negativicutes</taxon>
        <taxon>Veillonellales</taxon>
        <taxon>Veillonellaceae</taxon>
        <taxon>Megasphaera</taxon>
    </lineage>
</organism>
<dbReference type="InterPro" id="IPR006439">
    <property type="entry name" value="HAD-SF_hydro_IA"/>
</dbReference>
<dbReference type="PANTHER" id="PTHR43434:SF1">
    <property type="entry name" value="PHOSPHOGLYCOLATE PHOSPHATASE"/>
    <property type="match status" value="1"/>
</dbReference>
<dbReference type="PRINTS" id="PR00413">
    <property type="entry name" value="HADHALOGNASE"/>
</dbReference>
<dbReference type="Proteomes" id="UP000254337">
    <property type="component" value="Chromosome"/>
</dbReference>
<proteinExistence type="predicted"/>
<sequence length="223" mass="24963">MPHEINHSYKAVIFDMDGTVLDTLSELTHSLNHIFRLHQLPELSPQEVRLCLGYGYTGLIERAAPSVPADEQALLAEEFKQYYSAHCQGNTRPYDGVADMLAALRNGGYKTAIVSNKGQGAVSLLHEEFFRQLVDFSIGESPQYRKKPAPDMIEKALHLLNCRPEQAVYVGDSEVDKETADNAGLTSVLVTWGFRDSSFLESLHPDYLVHSCQELTHLFLPND</sequence>
<dbReference type="Gene3D" id="3.40.50.1000">
    <property type="entry name" value="HAD superfamily/HAD-like"/>
    <property type="match status" value="1"/>
</dbReference>
<dbReference type="SFLD" id="SFLDG01129">
    <property type="entry name" value="C1.5:_HAD__Beta-PGM__Phosphata"/>
    <property type="match status" value="1"/>
</dbReference>
<dbReference type="InterPro" id="IPR023214">
    <property type="entry name" value="HAD_sf"/>
</dbReference>
<dbReference type="PANTHER" id="PTHR43434">
    <property type="entry name" value="PHOSPHOGLYCOLATE PHOSPHATASE"/>
    <property type="match status" value="1"/>
</dbReference>
<name>A0A346AXM8_9FIRM</name>
<dbReference type="SFLD" id="SFLDS00003">
    <property type="entry name" value="Haloacid_Dehalogenase"/>
    <property type="match status" value="1"/>
</dbReference>
<dbReference type="InterPro" id="IPR050155">
    <property type="entry name" value="HAD-like_hydrolase_sf"/>
</dbReference>
<accession>A0A346AXM8</accession>
<dbReference type="GO" id="GO:0006281">
    <property type="term" value="P:DNA repair"/>
    <property type="evidence" value="ECO:0007669"/>
    <property type="project" value="TreeGrafter"/>
</dbReference>
<dbReference type="InterPro" id="IPR023198">
    <property type="entry name" value="PGP-like_dom2"/>
</dbReference>
<reference evidence="1 2" key="1">
    <citation type="submission" date="2018-05" db="EMBL/GenBank/DDBJ databases">
        <title>Complete genome sequence of Megasphaera sp. AJH120T, isolated from the ceca of a chicken.</title>
        <authorList>
            <person name="Maki J."/>
            <person name="Looft T."/>
        </authorList>
    </citation>
    <scope>NUCLEOTIDE SEQUENCE [LARGE SCALE GENOMIC DNA]</scope>
    <source>
        <strain evidence="1 2">AJH120</strain>
    </source>
</reference>
<dbReference type="RefSeq" id="WP_107196445.1">
    <property type="nucleotide sequence ID" value="NZ_CP029462.1"/>
</dbReference>
<dbReference type="SUPFAM" id="SSF56784">
    <property type="entry name" value="HAD-like"/>
    <property type="match status" value="1"/>
</dbReference>
<dbReference type="Gene3D" id="1.10.150.240">
    <property type="entry name" value="Putative phosphatase, domain 2"/>
    <property type="match status" value="1"/>
</dbReference>
<dbReference type="AlphaFoldDB" id="A0A346AXM8"/>
<dbReference type="OrthoDB" id="9807630at2"/>
<dbReference type="Pfam" id="PF13419">
    <property type="entry name" value="HAD_2"/>
    <property type="match status" value="1"/>
</dbReference>
<dbReference type="InterPro" id="IPR041492">
    <property type="entry name" value="HAD_2"/>
</dbReference>
<dbReference type="EMBL" id="CP029462">
    <property type="protein sequence ID" value="AXL20621.1"/>
    <property type="molecule type" value="Genomic_DNA"/>
</dbReference>
<dbReference type="GO" id="GO:0008967">
    <property type="term" value="F:phosphoglycolate phosphatase activity"/>
    <property type="evidence" value="ECO:0007669"/>
    <property type="project" value="TreeGrafter"/>
</dbReference>
<dbReference type="NCBIfam" id="TIGR01549">
    <property type="entry name" value="HAD-SF-IA-v1"/>
    <property type="match status" value="1"/>
</dbReference>
<evidence type="ECO:0000313" key="1">
    <source>
        <dbReference type="EMBL" id="AXL20621.1"/>
    </source>
</evidence>
<gene>
    <name evidence="1" type="ORF">DKB62_02995</name>
</gene>
<evidence type="ECO:0000313" key="2">
    <source>
        <dbReference type="Proteomes" id="UP000254337"/>
    </source>
</evidence>
<protein>
    <submittedName>
        <fullName evidence="1">HAD family hydrolase</fullName>
    </submittedName>
</protein>
<keyword evidence="1" id="KW-0378">Hydrolase</keyword>
<dbReference type="NCBIfam" id="TIGR01509">
    <property type="entry name" value="HAD-SF-IA-v3"/>
    <property type="match status" value="1"/>
</dbReference>
<dbReference type="SFLD" id="SFLDG01135">
    <property type="entry name" value="C1.5.6:_HAD__Beta-PGM__Phospha"/>
    <property type="match status" value="1"/>
</dbReference>
<dbReference type="InterPro" id="IPR036412">
    <property type="entry name" value="HAD-like_sf"/>
</dbReference>